<dbReference type="PANTHER" id="PTHR22849">
    <property type="entry name" value="WDSAM1 PROTEIN"/>
    <property type="match status" value="1"/>
</dbReference>
<evidence type="ECO:0000259" key="6">
    <source>
        <dbReference type="PROSITE" id="PS51698"/>
    </source>
</evidence>
<feature type="domain" description="U-box" evidence="6">
    <location>
        <begin position="24"/>
        <end position="86"/>
    </location>
</feature>
<gene>
    <name evidence="7" type="ORF">CITCOLO1_LOCUS12304</name>
</gene>
<evidence type="ECO:0000313" key="7">
    <source>
        <dbReference type="EMBL" id="CAK9320259.1"/>
    </source>
</evidence>
<dbReference type="InterPro" id="IPR045210">
    <property type="entry name" value="RING-Ubox_PUB"/>
</dbReference>
<evidence type="ECO:0000256" key="1">
    <source>
        <dbReference type="ARBA" id="ARBA00000900"/>
    </source>
</evidence>
<evidence type="ECO:0000256" key="5">
    <source>
        <dbReference type="RuleBase" id="RU369093"/>
    </source>
</evidence>
<keyword evidence="4 5" id="KW-0833">Ubl conjugation pathway</keyword>
<dbReference type="SUPFAM" id="SSF57850">
    <property type="entry name" value="RING/U-box"/>
    <property type="match status" value="1"/>
</dbReference>
<dbReference type="Gene3D" id="3.30.40.10">
    <property type="entry name" value="Zinc/RING finger domain, C3HC4 (zinc finger)"/>
    <property type="match status" value="1"/>
</dbReference>
<evidence type="ECO:0000256" key="4">
    <source>
        <dbReference type="ARBA" id="ARBA00022786"/>
    </source>
</evidence>
<dbReference type="InterPro" id="IPR016024">
    <property type="entry name" value="ARM-type_fold"/>
</dbReference>
<dbReference type="InterPro" id="IPR003613">
    <property type="entry name" value="Ubox_domain"/>
</dbReference>
<proteinExistence type="predicted"/>
<keyword evidence="3 5" id="KW-0808">Transferase</keyword>
<dbReference type="PROSITE" id="PS51698">
    <property type="entry name" value="U_BOX"/>
    <property type="match status" value="1"/>
</dbReference>
<dbReference type="InterPro" id="IPR058678">
    <property type="entry name" value="ARM_PUB"/>
</dbReference>
<dbReference type="PANTHER" id="PTHR22849:SF20">
    <property type="entry name" value="U-BOX DOMAIN-CONTAINING PROTEIN 27-RELATED"/>
    <property type="match status" value="1"/>
</dbReference>
<sequence>MRFFSPAVAAVVVGETVVSLTEDDVMKSPVSLCTGVTYDRSSIQKWLDNGNNTCPATMQVLQTKEFVPNHNLHRLIQIWSDSLHQRLHSPVSDSALSSDQVLRLVNRMEDDQSRADSLPRLVSFASESVENRRLLCGIDGLLPVLVDLLGNVDGGVLVEQTVRLLHLIRSEIEDKERFVKTTLKMDRNCISSLLLILRKGTVELKICSANLLEYLAIDAEAKIRIAETDGLMQELLKLINSENDTTLIESVLSCLISISMPKRIKIKLVQLGVIKSVTKLLSESNSSSSISMTEKVLKVLETASTVREGRTEIGEDSVCVAAIVQKVLKVSNTATEHAVTTLWSVCYLFRDEKAAEALTKANGLTKILLLMQSNCSAPVRQMARDLLKIFRINSKSCLSSYDTKTTHIMPC</sequence>
<evidence type="ECO:0000256" key="2">
    <source>
        <dbReference type="ARBA" id="ARBA00004906"/>
    </source>
</evidence>
<dbReference type="CDD" id="cd16664">
    <property type="entry name" value="RING-Ubox_PUB"/>
    <property type="match status" value="1"/>
</dbReference>
<keyword evidence="8" id="KW-1185">Reference proteome</keyword>
<comment type="catalytic activity">
    <reaction evidence="1 5">
        <text>S-ubiquitinyl-[E2 ubiquitin-conjugating enzyme]-L-cysteine + [acceptor protein]-L-lysine = [E2 ubiquitin-conjugating enzyme]-L-cysteine + N(6)-ubiquitinyl-[acceptor protein]-L-lysine.</text>
        <dbReference type="EC" id="2.3.2.27"/>
    </reaction>
</comment>
<dbReference type="InterPro" id="IPR011989">
    <property type="entry name" value="ARM-like"/>
</dbReference>
<evidence type="ECO:0000256" key="3">
    <source>
        <dbReference type="ARBA" id="ARBA00022679"/>
    </source>
</evidence>
<comment type="pathway">
    <text evidence="2 5">Protein modification; protein ubiquitination.</text>
</comment>
<dbReference type="InterPro" id="IPR045185">
    <property type="entry name" value="PUB22/23/24-like"/>
</dbReference>
<protein>
    <recommendedName>
        <fullName evidence="5 6">U-box domain-containing protein</fullName>
        <ecNumber evidence="5">2.3.2.27</ecNumber>
    </recommendedName>
    <alternativeName>
        <fullName evidence="5">RING-type E3 ubiquitin transferase PUB</fullName>
    </alternativeName>
</protein>
<dbReference type="Pfam" id="PF04564">
    <property type="entry name" value="U-box"/>
    <property type="match status" value="1"/>
</dbReference>
<dbReference type="EC" id="2.3.2.27" evidence="5"/>
<reference evidence="7 8" key="1">
    <citation type="submission" date="2024-03" db="EMBL/GenBank/DDBJ databases">
        <authorList>
            <person name="Gkanogiannis A."/>
            <person name="Becerra Lopez-Lavalle L."/>
        </authorList>
    </citation>
    <scope>NUCLEOTIDE SEQUENCE [LARGE SCALE GENOMIC DNA]</scope>
</reference>
<dbReference type="SMART" id="SM00504">
    <property type="entry name" value="Ubox"/>
    <property type="match status" value="1"/>
</dbReference>
<dbReference type="Proteomes" id="UP001642487">
    <property type="component" value="Chromosome 4"/>
</dbReference>
<dbReference type="SUPFAM" id="SSF48371">
    <property type="entry name" value="ARM repeat"/>
    <property type="match status" value="1"/>
</dbReference>
<organism evidence="7 8">
    <name type="scientific">Citrullus colocynthis</name>
    <name type="common">colocynth</name>
    <dbReference type="NCBI Taxonomy" id="252529"/>
    <lineage>
        <taxon>Eukaryota</taxon>
        <taxon>Viridiplantae</taxon>
        <taxon>Streptophyta</taxon>
        <taxon>Embryophyta</taxon>
        <taxon>Tracheophyta</taxon>
        <taxon>Spermatophyta</taxon>
        <taxon>Magnoliopsida</taxon>
        <taxon>eudicotyledons</taxon>
        <taxon>Gunneridae</taxon>
        <taxon>Pentapetalae</taxon>
        <taxon>rosids</taxon>
        <taxon>fabids</taxon>
        <taxon>Cucurbitales</taxon>
        <taxon>Cucurbitaceae</taxon>
        <taxon>Benincaseae</taxon>
        <taxon>Citrullus</taxon>
    </lineage>
</organism>
<dbReference type="InterPro" id="IPR013083">
    <property type="entry name" value="Znf_RING/FYVE/PHD"/>
</dbReference>
<dbReference type="Pfam" id="PF25598">
    <property type="entry name" value="ARM_PUB"/>
    <property type="match status" value="1"/>
</dbReference>
<evidence type="ECO:0000313" key="8">
    <source>
        <dbReference type="Proteomes" id="UP001642487"/>
    </source>
</evidence>
<name>A0ABP0YIR8_9ROSI</name>
<accession>A0ABP0YIR8</accession>
<dbReference type="Gene3D" id="1.25.10.10">
    <property type="entry name" value="Leucine-rich Repeat Variant"/>
    <property type="match status" value="1"/>
</dbReference>
<comment type="function">
    <text evidence="5">Functions as an E3 ubiquitin ligase.</text>
</comment>
<dbReference type="EMBL" id="OZ021738">
    <property type="protein sequence ID" value="CAK9320259.1"/>
    <property type="molecule type" value="Genomic_DNA"/>
</dbReference>